<dbReference type="Proteomes" id="UP000182413">
    <property type="component" value="Unassembled WGS sequence"/>
</dbReference>
<evidence type="ECO:0000313" key="8">
    <source>
        <dbReference type="Proteomes" id="UP001278050"/>
    </source>
</evidence>
<comment type="similarity">
    <text evidence="1">Belongs to the bleomycin resistance protein family.</text>
</comment>
<dbReference type="InterPro" id="IPR029068">
    <property type="entry name" value="Glyas_Bleomycin-R_OHBP_Dase"/>
</dbReference>
<dbReference type="Proteomes" id="UP001278050">
    <property type="component" value="Unassembled WGS sequence"/>
</dbReference>
<name>A0A1G6XWH2_9GAMM</name>
<dbReference type="RefSeq" id="WP_202907439.1">
    <property type="nucleotide sequence ID" value="NZ_CBCSET010000001.1"/>
</dbReference>
<evidence type="ECO:0000256" key="2">
    <source>
        <dbReference type="ARBA" id="ARBA00021572"/>
    </source>
</evidence>
<dbReference type="AlphaFoldDB" id="A0A1G6XWH2"/>
<dbReference type="InterPro" id="IPR000335">
    <property type="entry name" value="Bleomycin-R"/>
</dbReference>
<sequence length="142" mass="16112">MSRTRLPALTPELQVSDLQASLTFYQQVLGFSLLYQRPEDGFAAIALGEAALMLEQIDQHARPDDPWTVMPLDRPLGRGINLQIDVADLQPLYQALLANDVPLRLPPETVDYRTGDSWVRVRQLMIQDPDGYLLRFSQVLDH</sequence>
<evidence type="ECO:0000256" key="1">
    <source>
        <dbReference type="ARBA" id="ARBA00011051"/>
    </source>
</evidence>
<evidence type="ECO:0000313" key="7">
    <source>
        <dbReference type="Proteomes" id="UP000182413"/>
    </source>
</evidence>
<dbReference type="GO" id="GO:0046677">
    <property type="term" value="P:response to antibiotic"/>
    <property type="evidence" value="ECO:0007669"/>
    <property type="project" value="UniProtKB-KW"/>
</dbReference>
<feature type="domain" description="VOC" evidence="4">
    <location>
        <begin position="5"/>
        <end position="139"/>
    </location>
</feature>
<dbReference type="EMBL" id="JAWXXP010000001">
    <property type="protein sequence ID" value="MDX5992399.1"/>
    <property type="molecule type" value="Genomic_DNA"/>
</dbReference>
<dbReference type="CDD" id="cd08349">
    <property type="entry name" value="BLMA_like"/>
    <property type="match status" value="1"/>
</dbReference>
<evidence type="ECO:0000313" key="5">
    <source>
        <dbReference type="EMBL" id="MDX5992399.1"/>
    </source>
</evidence>
<evidence type="ECO:0000259" key="4">
    <source>
        <dbReference type="PROSITE" id="PS51819"/>
    </source>
</evidence>
<organism evidence="6 7">
    <name type="scientific">Ectopseudomonas alcaliphila</name>
    <dbReference type="NCBI Taxonomy" id="101564"/>
    <lineage>
        <taxon>Bacteria</taxon>
        <taxon>Pseudomonadati</taxon>
        <taxon>Pseudomonadota</taxon>
        <taxon>Gammaproteobacteria</taxon>
        <taxon>Pseudomonadales</taxon>
        <taxon>Pseudomonadaceae</taxon>
        <taxon>Ectopseudomonas</taxon>
    </lineage>
</organism>
<accession>A0A1G6XWH2</accession>
<reference evidence="6 7" key="1">
    <citation type="submission" date="2016-10" db="EMBL/GenBank/DDBJ databases">
        <authorList>
            <person name="de Groot N.N."/>
        </authorList>
    </citation>
    <scope>NUCLEOTIDE SEQUENCE [LARGE SCALE GENOMIC DNA]</scope>
    <source>
        <strain evidence="6 7">JCM 10630</strain>
    </source>
</reference>
<dbReference type="InterPro" id="IPR004360">
    <property type="entry name" value="Glyas_Fos-R_dOase_dom"/>
</dbReference>
<keyword evidence="8" id="KW-1185">Reference proteome</keyword>
<dbReference type="EMBL" id="FNAE01000001">
    <property type="protein sequence ID" value="SDD82470.1"/>
    <property type="molecule type" value="Genomic_DNA"/>
</dbReference>
<dbReference type="Gene3D" id="3.10.180.10">
    <property type="entry name" value="2,3-Dihydroxybiphenyl 1,2-Dioxygenase, domain 1"/>
    <property type="match status" value="1"/>
</dbReference>
<keyword evidence="3" id="KW-0046">Antibiotic resistance</keyword>
<dbReference type="Pfam" id="PF00903">
    <property type="entry name" value="Glyoxalase"/>
    <property type="match status" value="1"/>
</dbReference>
<proteinExistence type="inferred from homology"/>
<dbReference type="InterPro" id="IPR037523">
    <property type="entry name" value="VOC_core"/>
</dbReference>
<evidence type="ECO:0000256" key="3">
    <source>
        <dbReference type="ARBA" id="ARBA00023251"/>
    </source>
</evidence>
<evidence type="ECO:0000313" key="6">
    <source>
        <dbReference type="EMBL" id="SDD82470.1"/>
    </source>
</evidence>
<dbReference type="PROSITE" id="PS51819">
    <property type="entry name" value="VOC"/>
    <property type="match status" value="1"/>
</dbReference>
<dbReference type="SUPFAM" id="SSF54593">
    <property type="entry name" value="Glyoxalase/Bleomycin resistance protein/Dihydroxybiphenyl dioxygenase"/>
    <property type="match status" value="1"/>
</dbReference>
<reference evidence="5 8" key="2">
    <citation type="submission" date="2023-11" db="EMBL/GenBank/DDBJ databases">
        <title>MicrobeMod: A computational toolkit for identifying prokaryotic methylation and restriction-modification with nanopore sequencing.</title>
        <authorList>
            <person name="Crits-Christoph A."/>
            <person name="Kang S.C."/>
            <person name="Lee H."/>
            <person name="Ostrov N."/>
        </authorList>
    </citation>
    <scope>NUCLEOTIDE SEQUENCE [LARGE SCALE GENOMIC DNA]</scope>
    <source>
        <strain evidence="5 8">ATCC BAA-571</strain>
    </source>
</reference>
<protein>
    <recommendedName>
        <fullName evidence="2">Bleomycin resistance protein</fullName>
    </recommendedName>
</protein>
<gene>
    <name evidence="6" type="ORF">SAMN05216575_1011370</name>
    <name evidence="5" type="ORF">SIM71_10065</name>
</gene>